<evidence type="ECO:0000256" key="3">
    <source>
        <dbReference type="ARBA" id="ARBA00022801"/>
    </source>
</evidence>
<dbReference type="Pfam" id="PF00293">
    <property type="entry name" value="NUDIX"/>
    <property type="match status" value="1"/>
</dbReference>
<evidence type="ECO:0000313" key="8">
    <source>
        <dbReference type="Proteomes" id="UP000033699"/>
    </source>
</evidence>
<dbReference type="RefSeq" id="WP_045700238.1">
    <property type="nucleotide sequence ID" value="NZ_JZKH01000056.1"/>
</dbReference>
<sequence>MTAQRRKAARILLLDGLDRILLFLGADPAEPRETWWFTPGGGLEAGEDVREAAERELAEETGLRGVDLGPLVAYGTVSFSFRGQRYEQEQWFHLARTAETDLDHSGMGEDEHAELLGARWWTVDELRSTAETVYPAGLADFLERLLREGPPVDPERL</sequence>
<comment type="cofactor">
    <cofactor evidence="1">
        <name>Mg(2+)</name>
        <dbReference type="ChEBI" id="CHEBI:18420"/>
    </cofactor>
</comment>
<evidence type="ECO:0000256" key="4">
    <source>
        <dbReference type="ARBA" id="ARBA00022842"/>
    </source>
</evidence>
<keyword evidence="3 5" id="KW-0378">Hydrolase</keyword>
<comment type="similarity">
    <text evidence="2 5">Belongs to the Nudix hydrolase family.</text>
</comment>
<dbReference type="PRINTS" id="PR00502">
    <property type="entry name" value="NUDIXFAMILY"/>
</dbReference>
<dbReference type="PROSITE" id="PS51462">
    <property type="entry name" value="NUDIX"/>
    <property type="match status" value="1"/>
</dbReference>
<dbReference type="InterPro" id="IPR015797">
    <property type="entry name" value="NUDIX_hydrolase-like_dom_sf"/>
</dbReference>
<dbReference type="GO" id="GO:0016787">
    <property type="term" value="F:hydrolase activity"/>
    <property type="evidence" value="ECO:0007669"/>
    <property type="project" value="UniProtKB-KW"/>
</dbReference>
<evidence type="ECO:0000256" key="5">
    <source>
        <dbReference type="RuleBase" id="RU003476"/>
    </source>
</evidence>
<comment type="caution">
    <text evidence="7">The sequence shown here is derived from an EMBL/GenBank/DDBJ whole genome shotgun (WGS) entry which is preliminary data.</text>
</comment>
<reference evidence="7 8" key="1">
    <citation type="submission" date="2015-02" db="EMBL/GenBank/DDBJ databases">
        <authorList>
            <person name="Ju K.-S."/>
            <person name="Doroghazi J.R."/>
            <person name="Metcalf W."/>
        </authorList>
    </citation>
    <scope>NUCLEOTIDE SEQUENCE [LARGE SCALE GENOMIC DNA]</scope>
    <source>
        <strain evidence="7 8">ATCC 31215</strain>
    </source>
</reference>
<feature type="domain" description="Nudix hydrolase" evidence="6">
    <location>
        <begin position="4"/>
        <end position="147"/>
    </location>
</feature>
<dbReference type="PANTHER" id="PTHR43046">
    <property type="entry name" value="GDP-MANNOSE MANNOSYL HYDROLASE"/>
    <property type="match status" value="1"/>
</dbReference>
<proteinExistence type="inferred from homology"/>
<accession>A0A0F2TC38</accession>
<dbReference type="OrthoDB" id="9804442at2"/>
<dbReference type="InterPro" id="IPR000086">
    <property type="entry name" value="NUDIX_hydrolase_dom"/>
</dbReference>
<evidence type="ECO:0000313" key="7">
    <source>
        <dbReference type="EMBL" id="KJS59895.1"/>
    </source>
</evidence>
<keyword evidence="4" id="KW-0460">Magnesium</keyword>
<dbReference type="CDD" id="cd04685">
    <property type="entry name" value="NUDIX_Hydrolase"/>
    <property type="match status" value="1"/>
</dbReference>
<evidence type="ECO:0000256" key="1">
    <source>
        <dbReference type="ARBA" id="ARBA00001946"/>
    </source>
</evidence>
<dbReference type="PANTHER" id="PTHR43046:SF12">
    <property type="entry name" value="GDP-MANNOSE MANNOSYL HYDROLASE"/>
    <property type="match status" value="1"/>
</dbReference>
<dbReference type="EMBL" id="JZKH01000056">
    <property type="protein sequence ID" value="KJS59895.1"/>
    <property type="molecule type" value="Genomic_DNA"/>
</dbReference>
<dbReference type="PROSITE" id="PS00893">
    <property type="entry name" value="NUDIX_BOX"/>
    <property type="match status" value="1"/>
</dbReference>
<dbReference type="Proteomes" id="UP000033699">
    <property type="component" value="Unassembled WGS sequence"/>
</dbReference>
<organism evidence="7 8">
    <name type="scientific">Streptomyces rubellomurinus (strain ATCC 31215)</name>
    <dbReference type="NCBI Taxonomy" id="359131"/>
    <lineage>
        <taxon>Bacteria</taxon>
        <taxon>Bacillati</taxon>
        <taxon>Actinomycetota</taxon>
        <taxon>Actinomycetes</taxon>
        <taxon>Kitasatosporales</taxon>
        <taxon>Streptomycetaceae</taxon>
        <taxon>Streptomyces</taxon>
    </lineage>
</organism>
<evidence type="ECO:0000256" key="2">
    <source>
        <dbReference type="ARBA" id="ARBA00005582"/>
    </source>
</evidence>
<dbReference type="InterPro" id="IPR020476">
    <property type="entry name" value="Nudix_hydrolase"/>
</dbReference>
<evidence type="ECO:0000259" key="6">
    <source>
        <dbReference type="PROSITE" id="PS51462"/>
    </source>
</evidence>
<dbReference type="InterPro" id="IPR020084">
    <property type="entry name" value="NUDIX_hydrolase_CS"/>
</dbReference>
<keyword evidence="8" id="KW-1185">Reference proteome</keyword>
<dbReference type="AlphaFoldDB" id="A0A0F2TC38"/>
<protein>
    <recommendedName>
        <fullName evidence="6">Nudix hydrolase domain-containing protein</fullName>
    </recommendedName>
</protein>
<dbReference type="SUPFAM" id="SSF55811">
    <property type="entry name" value="Nudix"/>
    <property type="match status" value="1"/>
</dbReference>
<dbReference type="Gene3D" id="3.90.79.10">
    <property type="entry name" value="Nucleoside Triphosphate Pyrophosphohydrolase"/>
    <property type="match status" value="1"/>
</dbReference>
<dbReference type="PATRIC" id="fig|359131.3.peg.5910"/>
<gene>
    <name evidence="7" type="ORF">VM95_24410</name>
</gene>
<name>A0A0F2TC38_STRR3</name>